<comment type="similarity">
    <text evidence="2">Belongs to the UPF0014 family.</text>
</comment>
<feature type="transmembrane region" description="Helical" evidence="6">
    <location>
        <begin position="160"/>
        <end position="180"/>
    </location>
</feature>
<protein>
    <submittedName>
        <fullName evidence="7">Uncharacterized protein</fullName>
    </submittedName>
</protein>
<feature type="transmembrane region" description="Helical" evidence="6">
    <location>
        <begin position="192"/>
        <end position="214"/>
    </location>
</feature>
<reference evidence="7" key="1">
    <citation type="submission" date="2022-07" db="EMBL/GenBank/DDBJ databases">
        <title>Phylogenomic reconstructions and comparative analyses of Kickxellomycotina fungi.</title>
        <authorList>
            <person name="Reynolds N.K."/>
            <person name="Stajich J.E."/>
            <person name="Barry K."/>
            <person name="Grigoriev I.V."/>
            <person name="Crous P."/>
            <person name="Smith M.E."/>
        </authorList>
    </citation>
    <scope>NUCLEOTIDE SEQUENCE</scope>
    <source>
        <strain evidence="7">NRRL 3115</strain>
    </source>
</reference>
<dbReference type="OrthoDB" id="432685at2759"/>
<accession>A0A9W8G723</accession>
<evidence type="ECO:0000313" key="7">
    <source>
        <dbReference type="EMBL" id="KAJ2674816.1"/>
    </source>
</evidence>
<evidence type="ECO:0000313" key="8">
    <source>
        <dbReference type="Proteomes" id="UP001151518"/>
    </source>
</evidence>
<evidence type="ECO:0000256" key="3">
    <source>
        <dbReference type="ARBA" id="ARBA00022692"/>
    </source>
</evidence>
<keyword evidence="5 6" id="KW-0472">Membrane</keyword>
<comment type="subcellular location">
    <subcellularLocation>
        <location evidence="1">Membrane</location>
        <topology evidence="1">Multi-pass membrane protein</topology>
    </subcellularLocation>
</comment>
<feature type="transmembrane region" description="Helical" evidence="6">
    <location>
        <begin position="101"/>
        <end position="122"/>
    </location>
</feature>
<feature type="transmembrane region" description="Helical" evidence="6">
    <location>
        <begin position="288"/>
        <end position="314"/>
    </location>
</feature>
<sequence>MSANGFTLDSWPIVHMTRTLYSWVSQLQWYAPLHPLHVLPFSTRKGHAHISVGAAGMLLNEGDNTAEPPITWTNVGIAAIMLGFNVGISAWLGLGISFGLAIAAIRCVVQLTLLSLLLSQIFLTQNPFYIFGMTLCLGILAAFEVTYWRSKRRFPGMFGSTLATVMVSTLTVALFCNAYALNMSPAYTATKFIPTIGMLFGSCIIGMSIGMAAVMESLDAHRDRTEAMLCYGASRWEAIKPVVVQAVRAAMLPNITNMGITGLISIPGMMTGWVLGGANVLQASRYQQIVLFMISASTASSTLLSVLFCASVLVDSSPRLRLDLLVAADSKEKQAQNISGVSKASSRLSLRHRGCRSKSELYLSGTPRNRYTATPSLLNIDSRNQELLGSIAMSAVDSRLLAIAASADRSSTGTDNDEPTQRTSLLMQSHPSCQSSTVLDTENEPLNTCRHRYTKLTERLPQPRSLAHHSGMWEDWSMLCGLHNQPVGSLSRHFSYTQDPTGILLHQPQELNLSLIYESLESREDSNRAK</sequence>
<proteinExistence type="inferred from homology"/>
<dbReference type="Pfam" id="PF03649">
    <property type="entry name" value="UPF0014"/>
    <property type="match status" value="1"/>
</dbReference>
<feature type="transmembrane region" description="Helical" evidence="6">
    <location>
        <begin position="75"/>
        <end position="94"/>
    </location>
</feature>
<organism evidence="7 8">
    <name type="scientific">Coemansia spiralis</name>
    <dbReference type="NCBI Taxonomy" id="417178"/>
    <lineage>
        <taxon>Eukaryota</taxon>
        <taxon>Fungi</taxon>
        <taxon>Fungi incertae sedis</taxon>
        <taxon>Zoopagomycota</taxon>
        <taxon>Kickxellomycotina</taxon>
        <taxon>Kickxellomycetes</taxon>
        <taxon>Kickxellales</taxon>
        <taxon>Kickxellaceae</taxon>
        <taxon>Coemansia</taxon>
    </lineage>
</organism>
<keyword evidence="4 6" id="KW-1133">Transmembrane helix</keyword>
<dbReference type="Proteomes" id="UP001151518">
    <property type="component" value="Unassembled WGS sequence"/>
</dbReference>
<evidence type="ECO:0000256" key="4">
    <source>
        <dbReference type="ARBA" id="ARBA00022989"/>
    </source>
</evidence>
<evidence type="ECO:0000256" key="5">
    <source>
        <dbReference type="ARBA" id="ARBA00023136"/>
    </source>
</evidence>
<feature type="transmembrane region" description="Helical" evidence="6">
    <location>
        <begin position="255"/>
        <end position="276"/>
    </location>
</feature>
<dbReference type="AlphaFoldDB" id="A0A9W8G723"/>
<comment type="caution">
    <text evidence="7">The sequence shown here is derived from an EMBL/GenBank/DDBJ whole genome shotgun (WGS) entry which is preliminary data.</text>
</comment>
<evidence type="ECO:0000256" key="2">
    <source>
        <dbReference type="ARBA" id="ARBA00005268"/>
    </source>
</evidence>
<gene>
    <name evidence="7" type="ORF">GGI25_004203</name>
</gene>
<evidence type="ECO:0000256" key="1">
    <source>
        <dbReference type="ARBA" id="ARBA00004141"/>
    </source>
</evidence>
<evidence type="ECO:0000256" key="6">
    <source>
        <dbReference type="SAM" id="Phobius"/>
    </source>
</evidence>
<dbReference type="EMBL" id="JANBTW010000053">
    <property type="protein sequence ID" value="KAJ2674816.1"/>
    <property type="molecule type" value="Genomic_DNA"/>
</dbReference>
<dbReference type="GO" id="GO:0005886">
    <property type="term" value="C:plasma membrane"/>
    <property type="evidence" value="ECO:0007669"/>
    <property type="project" value="TreeGrafter"/>
</dbReference>
<name>A0A9W8G723_9FUNG</name>
<dbReference type="PANTHER" id="PTHR30028">
    <property type="entry name" value="UPF0014 INNER MEMBRANE PROTEIN YBBM-RELATED"/>
    <property type="match status" value="1"/>
</dbReference>
<keyword evidence="3 6" id="KW-0812">Transmembrane</keyword>
<feature type="transmembrane region" description="Helical" evidence="6">
    <location>
        <begin position="128"/>
        <end position="148"/>
    </location>
</feature>
<dbReference type="InterPro" id="IPR005226">
    <property type="entry name" value="UPF0014_fam"/>
</dbReference>
<dbReference type="PANTHER" id="PTHR30028:SF0">
    <property type="entry name" value="PROTEIN ALUMINUM SENSITIVE 3"/>
    <property type="match status" value="1"/>
</dbReference>